<comment type="caution">
    <text evidence="2">The sequence shown here is derived from an EMBL/GenBank/DDBJ whole genome shotgun (WGS) entry which is preliminary data.</text>
</comment>
<evidence type="ECO:0000313" key="3">
    <source>
        <dbReference type="Proteomes" id="UP001605036"/>
    </source>
</evidence>
<dbReference type="Proteomes" id="UP001605036">
    <property type="component" value="Unassembled WGS sequence"/>
</dbReference>
<name>A0ABD1YZV3_9MARC</name>
<feature type="region of interest" description="Disordered" evidence="1">
    <location>
        <begin position="49"/>
        <end position="83"/>
    </location>
</feature>
<evidence type="ECO:0000313" key="2">
    <source>
        <dbReference type="EMBL" id="KAL2635247.1"/>
    </source>
</evidence>
<proteinExistence type="predicted"/>
<gene>
    <name evidence="2" type="ORF">R1flu_006726</name>
</gene>
<feature type="compositionally biased region" description="Basic residues" evidence="1">
    <location>
        <begin position="64"/>
        <end position="77"/>
    </location>
</feature>
<organism evidence="2 3">
    <name type="scientific">Riccia fluitans</name>
    <dbReference type="NCBI Taxonomy" id="41844"/>
    <lineage>
        <taxon>Eukaryota</taxon>
        <taxon>Viridiplantae</taxon>
        <taxon>Streptophyta</taxon>
        <taxon>Embryophyta</taxon>
        <taxon>Marchantiophyta</taxon>
        <taxon>Marchantiopsida</taxon>
        <taxon>Marchantiidae</taxon>
        <taxon>Marchantiales</taxon>
        <taxon>Ricciaceae</taxon>
        <taxon>Riccia</taxon>
    </lineage>
</organism>
<dbReference type="AlphaFoldDB" id="A0ABD1YZV3"/>
<accession>A0ABD1YZV3</accession>
<sequence>MTYLPAPSLAYFGACTKSELDPPGSLVLAADESTTHHCTSCPALQNQRFTTAPAYTEENEEKKKQWRRSKGKRYRRKERGEGR</sequence>
<reference evidence="2 3" key="1">
    <citation type="submission" date="2024-09" db="EMBL/GenBank/DDBJ databases">
        <title>Chromosome-scale assembly of Riccia fluitans.</title>
        <authorList>
            <person name="Paukszto L."/>
            <person name="Sawicki J."/>
            <person name="Karawczyk K."/>
            <person name="Piernik-Szablinska J."/>
            <person name="Szczecinska M."/>
            <person name="Mazdziarz M."/>
        </authorList>
    </citation>
    <scope>NUCLEOTIDE SEQUENCE [LARGE SCALE GENOMIC DNA]</scope>
    <source>
        <strain evidence="2">Rf_01</strain>
        <tissue evidence="2">Aerial parts of the thallus</tissue>
    </source>
</reference>
<evidence type="ECO:0000256" key="1">
    <source>
        <dbReference type="SAM" id="MobiDB-lite"/>
    </source>
</evidence>
<protein>
    <submittedName>
        <fullName evidence="2">Uncharacterized protein</fullName>
    </submittedName>
</protein>
<dbReference type="EMBL" id="JBHFFA010000003">
    <property type="protein sequence ID" value="KAL2635247.1"/>
    <property type="molecule type" value="Genomic_DNA"/>
</dbReference>
<keyword evidence="3" id="KW-1185">Reference proteome</keyword>